<dbReference type="AlphaFoldDB" id="A0A6A0A8I1"/>
<evidence type="ECO:0000313" key="3">
    <source>
        <dbReference type="Proteomes" id="UP000485058"/>
    </source>
</evidence>
<reference evidence="2 3" key="1">
    <citation type="submission" date="2020-02" db="EMBL/GenBank/DDBJ databases">
        <title>Draft genome sequence of Haematococcus lacustris strain NIES-144.</title>
        <authorList>
            <person name="Morimoto D."/>
            <person name="Nakagawa S."/>
            <person name="Yoshida T."/>
            <person name="Sawayama S."/>
        </authorList>
    </citation>
    <scope>NUCLEOTIDE SEQUENCE [LARGE SCALE GENOMIC DNA]</scope>
    <source>
        <strain evidence="2 3">NIES-144</strain>
    </source>
</reference>
<name>A0A6A0A8I1_HAELA</name>
<proteinExistence type="predicted"/>
<feature type="compositionally biased region" description="Basic and acidic residues" evidence="1">
    <location>
        <begin position="54"/>
        <end position="64"/>
    </location>
</feature>
<gene>
    <name evidence="2" type="ORF">HaLaN_27593</name>
</gene>
<feature type="region of interest" description="Disordered" evidence="1">
    <location>
        <begin position="16"/>
        <end position="91"/>
    </location>
</feature>
<feature type="non-terminal residue" evidence="2">
    <location>
        <position position="91"/>
    </location>
</feature>
<sequence length="91" mass="9564">MDINALTIKLAIGPKLERGSKSGRGWRRRYGSAIRSNGGNSVRAPRVVGSPKLSRADNRADRIAAGHGVHRPSVCGAPGHKRNGSSSSGLH</sequence>
<dbReference type="Proteomes" id="UP000485058">
    <property type="component" value="Unassembled WGS sequence"/>
</dbReference>
<evidence type="ECO:0000256" key="1">
    <source>
        <dbReference type="SAM" id="MobiDB-lite"/>
    </source>
</evidence>
<organism evidence="2 3">
    <name type="scientific">Haematococcus lacustris</name>
    <name type="common">Green alga</name>
    <name type="synonym">Haematococcus pluvialis</name>
    <dbReference type="NCBI Taxonomy" id="44745"/>
    <lineage>
        <taxon>Eukaryota</taxon>
        <taxon>Viridiplantae</taxon>
        <taxon>Chlorophyta</taxon>
        <taxon>core chlorophytes</taxon>
        <taxon>Chlorophyceae</taxon>
        <taxon>CS clade</taxon>
        <taxon>Chlamydomonadales</taxon>
        <taxon>Haematococcaceae</taxon>
        <taxon>Haematococcus</taxon>
    </lineage>
</organism>
<accession>A0A6A0A8I1</accession>
<evidence type="ECO:0000313" key="2">
    <source>
        <dbReference type="EMBL" id="GFH29009.1"/>
    </source>
</evidence>
<dbReference type="EMBL" id="BLLF01004137">
    <property type="protein sequence ID" value="GFH29009.1"/>
    <property type="molecule type" value="Genomic_DNA"/>
</dbReference>
<keyword evidence="3" id="KW-1185">Reference proteome</keyword>
<comment type="caution">
    <text evidence="2">The sequence shown here is derived from an EMBL/GenBank/DDBJ whole genome shotgun (WGS) entry which is preliminary data.</text>
</comment>
<protein>
    <submittedName>
        <fullName evidence="2">Uncharacterized protein</fullName>
    </submittedName>
</protein>